<dbReference type="RefSeq" id="WP_313916093.1">
    <property type="nucleotide sequence ID" value="NZ_CP135076.1"/>
</dbReference>
<dbReference type="InterPro" id="IPR023187">
    <property type="entry name" value="Tscrpt_reg_MarR-type_CS"/>
</dbReference>
<dbReference type="Gene3D" id="1.10.10.10">
    <property type="entry name" value="Winged helix-like DNA-binding domain superfamily/Winged helix DNA-binding domain"/>
    <property type="match status" value="1"/>
</dbReference>
<keyword evidence="3" id="KW-0804">Transcription</keyword>
<dbReference type="Pfam" id="PF12802">
    <property type="entry name" value="MarR_2"/>
    <property type="match status" value="1"/>
</dbReference>
<dbReference type="InterPro" id="IPR000835">
    <property type="entry name" value="HTH_MarR-typ"/>
</dbReference>
<feature type="domain" description="HTH marR-type" evidence="4">
    <location>
        <begin position="9"/>
        <end position="142"/>
    </location>
</feature>
<evidence type="ECO:0000256" key="3">
    <source>
        <dbReference type="ARBA" id="ARBA00023163"/>
    </source>
</evidence>
<organism evidence="5 6">
    <name type="scientific">Stakelama saccharophila</name>
    <dbReference type="NCBI Taxonomy" id="3075605"/>
    <lineage>
        <taxon>Bacteria</taxon>
        <taxon>Pseudomonadati</taxon>
        <taxon>Pseudomonadota</taxon>
        <taxon>Alphaproteobacteria</taxon>
        <taxon>Sphingomonadales</taxon>
        <taxon>Sphingomonadaceae</taxon>
        <taxon>Stakelama</taxon>
    </lineage>
</organism>
<dbReference type="SUPFAM" id="SSF46785">
    <property type="entry name" value="Winged helix' DNA-binding domain"/>
    <property type="match status" value="1"/>
</dbReference>
<evidence type="ECO:0000256" key="2">
    <source>
        <dbReference type="ARBA" id="ARBA00023125"/>
    </source>
</evidence>
<dbReference type="Proteomes" id="UP001302249">
    <property type="component" value="Chromosome"/>
</dbReference>
<dbReference type="SMART" id="SM00347">
    <property type="entry name" value="HTH_MARR"/>
    <property type="match status" value="1"/>
</dbReference>
<evidence type="ECO:0000313" key="5">
    <source>
        <dbReference type="EMBL" id="WNO54034.1"/>
    </source>
</evidence>
<dbReference type="InterPro" id="IPR036390">
    <property type="entry name" value="WH_DNA-bd_sf"/>
</dbReference>
<dbReference type="PANTHER" id="PTHR42756:SF1">
    <property type="entry name" value="TRANSCRIPTIONAL REPRESSOR OF EMRAB OPERON"/>
    <property type="match status" value="1"/>
</dbReference>
<dbReference type="PRINTS" id="PR00598">
    <property type="entry name" value="HTHMARR"/>
</dbReference>
<dbReference type="PANTHER" id="PTHR42756">
    <property type="entry name" value="TRANSCRIPTIONAL REGULATOR, MARR"/>
    <property type="match status" value="1"/>
</dbReference>
<dbReference type="EMBL" id="CP135076">
    <property type="protein sequence ID" value="WNO54034.1"/>
    <property type="molecule type" value="Genomic_DNA"/>
</dbReference>
<keyword evidence="1" id="KW-0805">Transcription regulation</keyword>
<accession>A0ABZ0B9S2</accession>
<evidence type="ECO:0000259" key="4">
    <source>
        <dbReference type="PROSITE" id="PS50995"/>
    </source>
</evidence>
<dbReference type="PROSITE" id="PS50995">
    <property type="entry name" value="HTH_MARR_2"/>
    <property type="match status" value="1"/>
</dbReference>
<name>A0ABZ0B9S2_9SPHN</name>
<reference evidence="5 6" key="1">
    <citation type="submission" date="2023-09" db="EMBL/GenBank/DDBJ databases">
        <authorList>
            <person name="Rey-Velasco X."/>
        </authorList>
    </citation>
    <scope>NUCLEOTIDE SEQUENCE [LARGE SCALE GENOMIC DNA]</scope>
    <source>
        <strain evidence="5 6">W311</strain>
    </source>
</reference>
<dbReference type="InterPro" id="IPR036388">
    <property type="entry name" value="WH-like_DNA-bd_sf"/>
</dbReference>
<evidence type="ECO:0000256" key="1">
    <source>
        <dbReference type="ARBA" id="ARBA00023015"/>
    </source>
</evidence>
<keyword evidence="2" id="KW-0238">DNA-binding</keyword>
<sequence>MNGRRHQMEADYVRRLLPSGRSWRRAADHALTACGLSSAAAWPVLYLGRLGDGIRQTMLAQALEVENASLVRQLNLLAEAGLIDRRADPSDRRANLLYLTPQGRAMAEQIEHIVGDVRTRALARVSDEALATALAVIDQVSDALEDEA</sequence>
<evidence type="ECO:0000313" key="6">
    <source>
        <dbReference type="Proteomes" id="UP001302249"/>
    </source>
</evidence>
<proteinExistence type="predicted"/>
<keyword evidence="6" id="KW-1185">Reference proteome</keyword>
<gene>
    <name evidence="5" type="ORF">RPR59_01895</name>
</gene>
<dbReference type="PROSITE" id="PS01117">
    <property type="entry name" value="HTH_MARR_1"/>
    <property type="match status" value="1"/>
</dbReference>
<protein>
    <submittedName>
        <fullName evidence="5">MarR family transcriptional regulator</fullName>
    </submittedName>
</protein>